<feature type="compositionally biased region" description="Low complexity" evidence="11">
    <location>
        <begin position="351"/>
        <end position="364"/>
    </location>
</feature>
<evidence type="ECO:0000256" key="12">
    <source>
        <dbReference type="SAM" id="Phobius"/>
    </source>
</evidence>
<evidence type="ECO:0000256" key="3">
    <source>
        <dbReference type="ARBA" id="ARBA00022692"/>
    </source>
</evidence>
<dbReference type="InterPro" id="IPR000276">
    <property type="entry name" value="GPCR_Rhodpsn"/>
</dbReference>
<keyword evidence="4 12" id="KW-1133">Transmembrane helix</keyword>
<evidence type="ECO:0000256" key="1">
    <source>
        <dbReference type="ARBA" id="ARBA00004651"/>
    </source>
</evidence>
<dbReference type="EMBL" id="MW361096">
    <property type="protein sequence ID" value="QQY02474.1"/>
    <property type="molecule type" value="mRNA"/>
</dbReference>
<comment type="similarity">
    <text evidence="10">Belongs to the G-protein coupled receptor 1 family.</text>
</comment>
<dbReference type="Gene3D" id="1.20.1070.10">
    <property type="entry name" value="Rhodopsin 7-helix transmembrane proteins"/>
    <property type="match status" value="2"/>
</dbReference>
<evidence type="ECO:0000256" key="2">
    <source>
        <dbReference type="ARBA" id="ARBA00022475"/>
    </source>
</evidence>
<evidence type="ECO:0000256" key="9">
    <source>
        <dbReference type="ARBA" id="ARBA00023224"/>
    </source>
</evidence>
<dbReference type="SMART" id="SM01381">
    <property type="entry name" value="7TM_GPCR_Srsx"/>
    <property type="match status" value="1"/>
</dbReference>
<dbReference type="GO" id="GO:0004930">
    <property type="term" value="F:G protein-coupled receptor activity"/>
    <property type="evidence" value="ECO:0007669"/>
    <property type="project" value="UniProtKB-KW"/>
</dbReference>
<sequence>MNSSSYTAMNISLTYNIWIFCLVSVIFSVIIAITIVGNVLVFAALIRFKRLRSTSNLLIGNLALSDFLLALTILPFSAATDATGRWLFGRHLCDAWLIIDVLYCTASIWNLVAIAFDRYMAMSFPVWYRTKQTIWYVIIQVIVVWVLSGLICLPGVLGWGSKPSEPLEVQDTSKNLTSFDVSHLPPSTNTHVYNPKTESYDCVLFTEPFYVAYSAMGSFVIPLIIMLALYLKIFVVLQKRGRLLRQNQKTRKKALSTIDQADLAYEFPAKSHRSNEWIPGERKTTSKDEQENVVLVRGKSESCLMRLEEEEMVEEKQDPWSENIQSLHNSEWKTKNEADKQITPQPVSGTSNISSQEQFSSQQSTEPDGAKQKTVVNDRIQRKGFIKSDAKPKEIKGATLSIQPSNIHTAHSNTNHLISQTQSKQMLWSKKIRKNSIGQDRDQARADHRERRATKRMGLIICIFILCWIPFTMMYMVRGLCGEQQCPDIPHLRMFVTWLGYANSAINPVLYALFNVQFRQAFGSILSCRIAGKAKTVNHRYASELKST</sequence>
<dbReference type="PROSITE" id="PS50262">
    <property type="entry name" value="G_PROTEIN_RECEP_F1_2"/>
    <property type="match status" value="1"/>
</dbReference>
<feature type="compositionally biased region" description="Basic and acidic residues" evidence="11">
    <location>
        <begin position="330"/>
        <end position="340"/>
    </location>
</feature>
<organism evidence="14">
    <name type="scientific">Cryptocotyle lingua</name>
    <dbReference type="NCBI Taxonomy" id="66766"/>
    <lineage>
        <taxon>Eukaryota</taxon>
        <taxon>Metazoa</taxon>
        <taxon>Spiralia</taxon>
        <taxon>Lophotrochozoa</taxon>
        <taxon>Platyhelminthes</taxon>
        <taxon>Trematoda</taxon>
        <taxon>Digenea</taxon>
        <taxon>Opisthorchiida</taxon>
        <taxon>Opisthorchiata</taxon>
        <taxon>Heterophyidae</taxon>
        <taxon>Cryptocotyle</taxon>
    </lineage>
</organism>
<evidence type="ECO:0000256" key="11">
    <source>
        <dbReference type="SAM" id="MobiDB-lite"/>
    </source>
</evidence>
<keyword evidence="9 10" id="KW-0807">Transducer</keyword>
<keyword evidence="7" id="KW-1015">Disulfide bond</keyword>
<protein>
    <submittedName>
        <fullName evidence="14">Octopamine receptor 2</fullName>
    </submittedName>
</protein>
<evidence type="ECO:0000256" key="8">
    <source>
        <dbReference type="ARBA" id="ARBA00023170"/>
    </source>
</evidence>
<dbReference type="GO" id="GO:0005886">
    <property type="term" value="C:plasma membrane"/>
    <property type="evidence" value="ECO:0007669"/>
    <property type="project" value="UniProtKB-SubCell"/>
</dbReference>
<name>A0A7U0TJ38_9TREM</name>
<keyword evidence="8 10" id="KW-0675">Receptor</keyword>
<feature type="transmembrane region" description="Helical" evidence="12">
    <location>
        <begin position="57"/>
        <end position="76"/>
    </location>
</feature>
<dbReference type="PANTHER" id="PTHR24248:SF125">
    <property type="entry name" value="DOPAMINE D2-LIKE RECEPTOR"/>
    <property type="match status" value="1"/>
</dbReference>
<dbReference type="PROSITE" id="PS00237">
    <property type="entry name" value="G_PROTEIN_RECEP_F1_1"/>
    <property type="match status" value="1"/>
</dbReference>
<accession>A0A7U0TJ38</accession>
<feature type="transmembrane region" description="Helical" evidence="12">
    <location>
        <begin position="96"/>
        <end position="116"/>
    </location>
</feature>
<evidence type="ECO:0000259" key="13">
    <source>
        <dbReference type="PROSITE" id="PS50262"/>
    </source>
</evidence>
<evidence type="ECO:0000256" key="10">
    <source>
        <dbReference type="RuleBase" id="RU000688"/>
    </source>
</evidence>
<keyword evidence="3 10" id="KW-0812">Transmembrane</keyword>
<evidence type="ECO:0000313" key="14">
    <source>
        <dbReference type="EMBL" id="QQY02474.1"/>
    </source>
</evidence>
<dbReference type="SUPFAM" id="SSF81321">
    <property type="entry name" value="Family A G protein-coupled receptor-like"/>
    <property type="match status" value="1"/>
</dbReference>
<keyword evidence="5 10" id="KW-0297">G-protein coupled receptor</keyword>
<dbReference type="AlphaFoldDB" id="A0A7U0TJ38"/>
<dbReference type="GO" id="GO:0045202">
    <property type="term" value="C:synapse"/>
    <property type="evidence" value="ECO:0007669"/>
    <property type="project" value="GOC"/>
</dbReference>
<dbReference type="GO" id="GO:0001591">
    <property type="term" value="F:dopamine neurotransmitter receptor activity, coupled via Gi/Go"/>
    <property type="evidence" value="ECO:0007669"/>
    <property type="project" value="TreeGrafter"/>
</dbReference>
<gene>
    <name evidence="14" type="primary">Oct2</name>
</gene>
<evidence type="ECO:0000256" key="4">
    <source>
        <dbReference type="ARBA" id="ARBA00022989"/>
    </source>
</evidence>
<evidence type="ECO:0000256" key="7">
    <source>
        <dbReference type="ARBA" id="ARBA00023157"/>
    </source>
</evidence>
<dbReference type="InterPro" id="IPR017452">
    <property type="entry name" value="GPCR_Rhodpsn_7TM"/>
</dbReference>
<comment type="subcellular location">
    <subcellularLocation>
        <location evidence="1">Cell membrane</location>
        <topology evidence="1">Multi-pass membrane protein</topology>
    </subcellularLocation>
</comment>
<dbReference type="PANTHER" id="PTHR24248">
    <property type="entry name" value="ADRENERGIC RECEPTOR-RELATED G-PROTEIN COUPLED RECEPTOR"/>
    <property type="match status" value="1"/>
</dbReference>
<feature type="transmembrane region" description="Helical" evidence="12">
    <location>
        <begin position="137"/>
        <end position="157"/>
    </location>
</feature>
<feature type="transmembrane region" description="Helical" evidence="12">
    <location>
        <begin position="15"/>
        <end position="45"/>
    </location>
</feature>
<feature type="transmembrane region" description="Helical" evidence="12">
    <location>
        <begin position="457"/>
        <end position="477"/>
    </location>
</feature>
<proteinExistence type="evidence at transcript level"/>
<feature type="domain" description="G-protein coupled receptors family 1 profile" evidence="13">
    <location>
        <begin position="37"/>
        <end position="511"/>
    </location>
</feature>
<keyword evidence="6 12" id="KW-0472">Membrane</keyword>
<reference evidence="14" key="1">
    <citation type="submission" date="2020-12" db="EMBL/GenBank/DDBJ databases">
        <title>Neural signatures in transcriptome of heterophyid trematode Cryptocolyle lingua.</title>
        <authorList>
            <person name="Gorbushin A.M."/>
            <person name="Tolstenkov O."/>
        </authorList>
    </citation>
    <scope>NUCLEOTIDE SEQUENCE</scope>
</reference>
<keyword evidence="2" id="KW-1003">Cell membrane</keyword>
<dbReference type="Pfam" id="PF00001">
    <property type="entry name" value="7tm_1"/>
    <property type="match status" value="2"/>
</dbReference>
<feature type="transmembrane region" description="Helical" evidence="12">
    <location>
        <begin position="210"/>
        <end position="237"/>
    </location>
</feature>
<evidence type="ECO:0000256" key="6">
    <source>
        <dbReference type="ARBA" id="ARBA00023136"/>
    </source>
</evidence>
<feature type="region of interest" description="Disordered" evidence="11">
    <location>
        <begin position="330"/>
        <end position="388"/>
    </location>
</feature>
<dbReference type="PRINTS" id="PR00237">
    <property type="entry name" value="GPCRRHODOPSN"/>
</dbReference>
<dbReference type="CDD" id="cd14967">
    <property type="entry name" value="7tmA_amine_R-like"/>
    <property type="match status" value="1"/>
</dbReference>
<evidence type="ECO:0000256" key="5">
    <source>
        <dbReference type="ARBA" id="ARBA00023040"/>
    </source>
</evidence>